<evidence type="ECO:0000313" key="2">
    <source>
        <dbReference type="Proteomes" id="UP000242715"/>
    </source>
</evidence>
<evidence type="ECO:0000313" key="1">
    <source>
        <dbReference type="EMBL" id="GAU39779.1"/>
    </source>
</evidence>
<dbReference type="Proteomes" id="UP000242715">
    <property type="component" value="Unassembled WGS sequence"/>
</dbReference>
<name>A0A2Z6P7M1_TRISU</name>
<dbReference type="EMBL" id="DF973777">
    <property type="protein sequence ID" value="GAU39779.1"/>
    <property type="molecule type" value="Genomic_DNA"/>
</dbReference>
<dbReference type="OrthoDB" id="445007at2759"/>
<gene>
    <name evidence="1" type="ORF">TSUD_220230</name>
</gene>
<keyword evidence="2" id="KW-1185">Reference proteome</keyword>
<organism evidence="1 2">
    <name type="scientific">Trifolium subterraneum</name>
    <name type="common">Subterranean clover</name>
    <dbReference type="NCBI Taxonomy" id="3900"/>
    <lineage>
        <taxon>Eukaryota</taxon>
        <taxon>Viridiplantae</taxon>
        <taxon>Streptophyta</taxon>
        <taxon>Embryophyta</taxon>
        <taxon>Tracheophyta</taxon>
        <taxon>Spermatophyta</taxon>
        <taxon>Magnoliopsida</taxon>
        <taxon>eudicotyledons</taxon>
        <taxon>Gunneridae</taxon>
        <taxon>Pentapetalae</taxon>
        <taxon>rosids</taxon>
        <taxon>fabids</taxon>
        <taxon>Fabales</taxon>
        <taxon>Fabaceae</taxon>
        <taxon>Papilionoideae</taxon>
        <taxon>50 kb inversion clade</taxon>
        <taxon>NPAAA clade</taxon>
        <taxon>Hologalegina</taxon>
        <taxon>IRL clade</taxon>
        <taxon>Trifolieae</taxon>
        <taxon>Trifolium</taxon>
    </lineage>
</organism>
<protein>
    <submittedName>
        <fullName evidence="1">Uncharacterized protein</fullName>
    </submittedName>
</protein>
<accession>A0A2Z6P7M1</accession>
<reference evidence="2" key="1">
    <citation type="journal article" date="2017" name="Front. Plant Sci.">
        <title>Climate Clever Clovers: New Paradigm to Reduce the Environmental Footprint of Ruminants by Breeding Low Methanogenic Forages Utilizing Haplotype Variation.</title>
        <authorList>
            <person name="Kaur P."/>
            <person name="Appels R."/>
            <person name="Bayer P.E."/>
            <person name="Keeble-Gagnere G."/>
            <person name="Wang J."/>
            <person name="Hirakawa H."/>
            <person name="Shirasawa K."/>
            <person name="Vercoe P."/>
            <person name="Stefanova K."/>
            <person name="Durmic Z."/>
            <person name="Nichols P."/>
            <person name="Revell C."/>
            <person name="Isobe S.N."/>
            <person name="Edwards D."/>
            <person name="Erskine W."/>
        </authorList>
    </citation>
    <scope>NUCLEOTIDE SEQUENCE [LARGE SCALE GENOMIC DNA]</scope>
    <source>
        <strain evidence="2">cv. Daliak</strain>
    </source>
</reference>
<sequence>MSLIKYPDERRLEQWEKTVQAQRGWNFANFLGFGDLAIVEGWTVRVVPSWLLLGSLFAQMS</sequence>
<proteinExistence type="predicted"/>
<dbReference type="AlphaFoldDB" id="A0A2Z6P7M1"/>